<dbReference type="GO" id="GO:0003677">
    <property type="term" value="F:DNA binding"/>
    <property type="evidence" value="ECO:0007669"/>
    <property type="project" value="UniProtKB-KW"/>
</dbReference>
<evidence type="ECO:0000313" key="7">
    <source>
        <dbReference type="EMBL" id="PIN00314.1"/>
    </source>
</evidence>
<dbReference type="Pfam" id="PF03754">
    <property type="entry name" value="At2g31720-like"/>
    <property type="match status" value="1"/>
</dbReference>
<feature type="compositionally biased region" description="Basic and acidic residues" evidence="6">
    <location>
        <begin position="381"/>
        <end position="391"/>
    </location>
</feature>
<dbReference type="InterPro" id="IPR005508">
    <property type="entry name" value="At2g31720-like"/>
</dbReference>
<keyword evidence="5" id="KW-0539">Nucleus</keyword>
<evidence type="ECO:0000256" key="3">
    <source>
        <dbReference type="ARBA" id="ARBA00023125"/>
    </source>
</evidence>
<dbReference type="OrthoDB" id="914157at2759"/>
<comment type="caution">
    <text evidence="7">The sequence shown here is derived from an EMBL/GenBank/DDBJ whole genome shotgun (WGS) entry which is preliminary data.</text>
</comment>
<sequence length="403" mass="45281">MQARKTDKLMRLFGVNIHLSVTDYNDQAVDNISTSSGGEGNVSLPEEGLTSQESYRKGSEVSTSSDDHVDTSLRLSSGSSYQVARVGQYEKKGKLPDYQLALSFCRPDIAGPSNNYIMHGGPVLCPAPLRSFPPTSLCFSGGYNTSFYFSRRNPFQESNEKDTQNFGTNTGEGTSRNRGKNLKKSKKKEPSQESDDTGTLNSYSSRNNGKSRAKSVKRRGQDDDEKEESVKRRRSTIASHNTTEPIPTIEQLPQLLQVIESQNGSQPIFLYRKKLQESDIRKDQNRLFLTKSEELMKFLTDEERNSVYNTKEGLELCAVDPEANSYSLNLAQWGSLHMLVLKSQWIKLVQKNNVETGFWAEMWGYRCDGKVRLAVNFRKPAEEPEAQRHEGPNGIIDGGNYTV</sequence>
<dbReference type="PANTHER" id="PTHR31541:SF25">
    <property type="entry name" value="GAMMA-GLIADIN B"/>
    <property type="match status" value="1"/>
</dbReference>
<dbReference type="InterPro" id="IPR015300">
    <property type="entry name" value="DNA-bd_pseudobarrel_sf"/>
</dbReference>
<feature type="region of interest" description="Disordered" evidence="6">
    <location>
        <begin position="32"/>
        <end position="74"/>
    </location>
</feature>
<feature type="region of interest" description="Disordered" evidence="6">
    <location>
        <begin position="381"/>
        <end position="403"/>
    </location>
</feature>
<comment type="subcellular location">
    <subcellularLocation>
        <location evidence="1">Nucleus</location>
    </subcellularLocation>
</comment>
<protein>
    <recommendedName>
        <fullName evidence="9">B3 domain-containing protein</fullName>
    </recommendedName>
</protein>
<evidence type="ECO:0000256" key="4">
    <source>
        <dbReference type="ARBA" id="ARBA00023163"/>
    </source>
</evidence>
<evidence type="ECO:0008006" key="9">
    <source>
        <dbReference type="Google" id="ProtNLM"/>
    </source>
</evidence>
<evidence type="ECO:0000256" key="1">
    <source>
        <dbReference type="ARBA" id="ARBA00004123"/>
    </source>
</evidence>
<gene>
    <name evidence="7" type="ORF">CDL12_27186</name>
</gene>
<dbReference type="Gene3D" id="2.40.330.10">
    <property type="entry name" value="DNA-binding pseudobarrel domain"/>
    <property type="match status" value="1"/>
</dbReference>
<dbReference type="GO" id="GO:0005634">
    <property type="term" value="C:nucleus"/>
    <property type="evidence" value="ECO:0007669"/>
    <property type="project" value="UniProtKB-SubCell"/>
</dbReference>
<dbReference type="SUPFAM" id="SSF101936">
    <property type="entry name" value="DNA-binding pseudobarrel domain"/>
    <property type="match status" value="1"/>
</dbReference>
<feature type="compositionally biased region" description="Polar residues" evidence="6">
    <location>
        <begin position="197"/>
        <end position="208"/>
    </location>
</feature>
<organism evidence="7 8">
    <name type="scientific">Handroanthus impetiginosus</name>
    <dbReference type="NCBI Taxonomy" id="429701"/>
    <lineage>
        <taxon>Eukaryota</taxon>
        <taxon>Viridiplantae</taxon>
        <taxon>Streptophyta</taxon>
        <taxon>Embryophyta</taxon>
        <taxon>Tracheophyta</taxon>
        <taxon>Spermatophyta</taxon>
        <taxon>Magnoliopsida</taxon>
        <taxon>eudicotyledons</taxon>
        <taxon>Gunneridae</taxon>
        <taxon>Pentapetalae</taxon>
        <taxon>asterids</taxon>
        <taxon>lamiids</taxon>
        <taxon>Lamiales</taxon>
        <taxon>Bignoniaceae</taxon>
        <taxon>Crescentiina</taxon>
        <taxon>Tabebuia alliance</taxon>
        <taxon>Handroanthus</taxon>
    </lineage>
</organism>
<dbReference type="EMBL" id="NKXS01007044">
    <property type="protein sequence ID" value="PIN00314.1"/>
    <property type="molecule type" value="Genomic_DNA"/>
</dbReference>
<keyword evidence="8" id="KW-1185">Reference proteome</keyword>
<feature type="compositionally biased region" description="Polar residues" evidence="6">
    <location>
        <begin position="164"/>
        <end position="176"/>
    </location>
</feature>
<feature type="compositionally biased region" description="Polar residues" evidence="6">
    <location>
        <begin position="236"/>
        <end position="245"/>
    </location>
</feature>
<evidence type="ECO:0000313" key="8">
    <source>
        <dbReference type="Proteomes" id="UP000231279"/>
    </source>
</evidence>
<keyword evidence="3" id="KW-0238">DNA-binding</keyword>
<name>A0A2G9G4S8_9LAMI</name>
<evidence type="ECO:0000256" key="2">
    <source>
        <dbReference type="ARBA" id="ARBA00023015"/>
    </source>
</evidence>
<feature type="compositionally biased region" description="Basic residues" evidence="6">
    <location>
        <begin position="209"/>
        <end position="218"/>
    </location>
</feature>
<feature type="compositionally biased region" description="Basic residues" evidence="6">
    <location>
        <begin position="177"/>
        <end position="187"/>
    </location>
</feature>
<feature type="region of interest" description="Disordered" evidence="6">
    <location>
        <begin position="156"/>
        <end position="248"/>
    </location>
</feature>
<dbReference type="AlphaFoldDB" id="A0A2G9G4S8"/>
<keyword evidence="2" id="KW-0805">Transcription regulation</keyword>
<reference evidence="8" key="1">
    <citation type="journal article" date="2018" name="Gigascience">
        <title>Genome assembly of the Pink Ipe (Handroanthus impetiginosus, Bignoniaceae), a highly valued, ecologically keystone Neotropical timber forest tree.</title>
        <authorList>
            <person name="Silva-Junior O.B."/>
            <person name="Grattapaglia D."/>
            <person name="Novaes E."/>
            <person name="Collevatti R.G."/>
        </authorList>
    </citation>
    <scope>NUCLEOTIDE SEQUENCE [LARGE SCALE GENOMIC DNA]</scope>
    <source>
        <strain evidence="8">cv. UFG-1</strain>
    </source>
</reference>
<dbReference type="Proteomes" id="UP000231279">
    <property type="component" value="Unassembled WGS sequence"/>
</dbReference>
<evidence type="ECO:0000256" key="5">
    <source>
        <dbReference type="ARBA" id="ARBA00023242"/>
    </source>
</evidence>
<feature type="compositionally biased region" description="Basic and acidic residues" evidence="6">
    <location>
        <begin position="54"/>
        <end position="71"/>
    </location>
</feature>
<proteinExistence type="predicted"/>
<dbReference type="PANTHER" id="PTHR31541">
    <property type="entry name" value="B3 DOMAIN PLANT PROTEIN-RELATED"/>
    <property type="match status" value="1"/>
</dbReference>
<accession>A0A2G9G4S8</accession>
<evidence type="ECO:0000256" key="6">
    <source>
        <dbReference type="SAM" id="MobiDB-lite"/>
    </source>
</evidence>
<keyword evidence="4" id="KW-0804">Transcription</keyword>